<comment type="cofactor">
    <cofactor evidence="4">
        <name>(R)-lipoate</name>
        <dbReference type="ChEBI" id="CHEBI:83088"/>
    </cofactor>
</comment>
<evidence type="ECO:0000259" key="6">
    <source>
        <dbReference type="PROSITE" id="PS51826"/>
    </source>
</evidence>
<dbReference type="AlphaFoldDB" id="A0A4W3JK52"/>
<dbReference type="Gene3D" id="4.10.320.10">
    <property type="entry name" value="E3-binding domain"/>
    <property type="match status" value="1"/>
</dbReference>
<reference evidence="7" key="5">
    <citation type="submission" date="2025-09" db="UniProtKB">
        <authorList>
            <consortium name="Ensembl"/>
        </authorList>
    </citation>
    <scope>IDENTIFICATION</scope>
</reference>
<dbReference type="GO" id="GO:0005739">
    <property type="term" value="C:mitochondrion"/>
    <property type="evidence" value="ECO:0007669"/>
    <property type="project" value="TreeGrafter"/>
</dbReference>
<dbReference type="InterPro" id="IPR011053">
    <property type="entry name" value="Single_hybrid_motif"/>
</dbReference>
<evidence type="ECO:0000259" key="5">
    <source>
        <dbReference type="PROSITE" id="PS50968"/>
    </source>
</evidence>
<evidence type="ECO:0000256" key="2">
    <source>
        <dbReference type="ARBA" id="ARBA00022823"/>
    </source>
</evidence>
<dbReference type="InterPro" id="IPR045257">
    <property type="entry name" value="E2/Pdx1"/>
</dbReference>
<dbReference type="Pfam" id="PF00198">
    <property type="entry name" value="2-oxoacid_dh"/>
    <property type="match status" value="1"/>
</dbReference>
<dbReference type="Pfam" id="PF02817">
    <property type="entry name" value="E3_binding"/>
    <property type="match status" value="1"/>
</dbReference>
<dbReference type="STRING" id="7868.ENSCMIP00000039806"/>
<sequence>MMNLYIKHWLGLSERLGYQDIGEGANKISQDNAAPLSVLMPALSPTMERGNIVKWLKQEGETVNTGDPLCEIETDKAVVTLESNDDGILAKIMVDEGSKDIPLGSLIALMVEEGVDWKQVKIPAQPVTPAPTQLPPTFQTPGPPVRLSPAARQILQTHGLDLNGAVPSGPRGIFTKEDAQNLVKQRGTTPRPSTAAPVPPFAAAVPSAAPTAPLAVPSLPGYPRPMIPPVSVPRQPPAPGTFTEVPASTIRQVIAQRLTESKTTIPHSYSSIDCDIQQVLQSRKQLAKDNVNISVNDFIIKAAAVTLRQMPDVNCTWSGDGPQLLSSIDIAVAVATDRGLITPIVRDAASKGLQEIASTIKALAERARAGKLLPEEYQGGSFSISNLGMFGIQSFSAIINPPQACILAIGQSRWELMFCEDEAGEAGMCRRNMMTVTLTSDSRLVDDLLAAQFLENFKMNMENPRRLALF</sequence>
<dbReference type="InterPro" id="IPR000089">
    <property type="entry name" value="Biotin_lipoyl"/>
</dbReference>
<dbReference type="OMA" id="TIKQKPW"/>
<reference evidence="8" key="1">
    <citation type="journal article" date="2006" name="Science">
        <title>Ancient noncoding elements conserved in the human genome.</title>
        <authorList>
            <person name="Venkatesh B."/>
            <person name="Kirkness E.F."/>
            <person name="Loh Y.H."/>
            <person name="Halpern A.L."/>
            <person name="Lee A.P."/>
            <person name="Johnson J."/>
            <person name="Dandona N."/>
            <person name="Viswanathan L.D."/>
            <person name="Tay A."/>
            <person name="Venter J.C."/>
            <person name="Strausberg R.L."/>
            <person name="Brenner S."/>
        </authorList>
    </citation>
    <scope>NUCLEOTIDE SEQUENCE [LARGE SCALE GENOMIC DNA]</scope>
</reference>
<evidence type="ECO:0000313" key="7">
    <source>
        <dbReference type="Ensembl" id="ENSCMIP00000039806.1"/>
    </source>
</evidence>
<dbReference type="GO" id="GO:0045254">
    <property type="term" value="C:pyruvate dehydrogenase complex"/>
    <property type="evidence" value="ECO:0007669"/>
    <property type="project" value="InterPro"/>
</dbReference>
<keyword evidence="4" id="KW-0012">Acyltransferase</keyword>
<dbReference type="InterPro" id="IPR003016">
    <property type="entry name" value="2-oxoA_DH_lipoyl-BS"/>
</dbReference>
<evidence type="ECO:0000256" key="1">
    <source>
        <dbReference type="ARBA" id="ARBA00007317"/>
    </source>
</evidence>
<comment type="similarity">
    <text evidence="1 4">Belongs to the 2-oxoacid dehydrogenase family.</text>
</comment>
<keyword evidence="4" id="KW-0808">Transferase</keyword>
<feature type="domain" description="Peripheral subunit-binding (PSBD)" evidence="6">
    <location>
        <begin position="146"/>
        <end position="183"/>
    </location>
</feature>
<dbReference type="Gene3D" id="2.40.50.100">
    <property type="match status" value="1"/>
</dbReference>
<dbReference type="Proteomes" id="UP000314986">
    <property type="component" value="Unassembled WGS sequence"/>
</dbReference>
<evidence type="ECO:0000313" key="8">
    <source>
        <dbReference type="Proteomes" id="UP000314986"/>
    </source>
</evidence>
<proteinExistence type="inferred from homology"/>
<dbReference type="GO" id="GO:0006086">
    <property type="term" value="P:pyruvate decarboxylation to acetyl-CoA"/>
    <property type="evidence" value="ECO:0007669"/>
    <property type="project" value="InterPro"/>
</dbReference>
<dbReference type="InParanoid" id="A0A4W3JK52"/>
<feature type="domain" description="Lipoyl-binding" evidence="5">
    <location>
        <begin position="35"/>
        <end position="111"/>
    </location>
</feature>
<dbReference type="EC" id="2.3.1.-" evidence="4"/>
<dbReference type="InterPro" id="IPR001078">
    <property type="entry name" value="2-oxoacid_DH_actylTfrase"/>
</dbReference>
<reference evidence="8" key="3">
    <citation type="journal article" date="2014" name="Nature">
        <title>Elephant shark genome provides unique insights into gnathostome evolution.</title>
        <authorList>
            <consortium name="International Elephant Shark Genome Sequencing Consortium"/>
            <person name="Venkatesh B."/>
            <person name="Lee A.P."/>
            <person name="Ravi V."/>
            <person name="Maurya A.K."/>
            <person name="Lian M.M."/>
            <person name="Swann J.B."/>
            <person name="Ohta Y."/>
            <person name="Flajnik M.F."/>
            <person name="Sutoh Y."/>
            <person name="Kasahara M."/>
            <person name="Hoon S."/>
            <person name="Gangu V."/>
            <person name="Roy S.W."/>
            <person name="Irimia M."/>
            <person name="Korzh V."/>
            <person name="Kondrychyn I."/>
            <person name="Lim Z.W."/>
            <person name="Tay B.H."/>
            <person name="Tohari S."/>
            <person name="Kong K.W."/>
            <person name="Ho S."/>
            <person name="Lorente-Galdos B."/>
            <person name="Quilez J."/>
            <person name="Marques-Bonet T."/>
            <person name="Raney B.J."/>
            <person name="Ingham P.W."/>
            <person name="Tay A."/>
            <person name="Hillier L.W."/>
            <person name="Minx P."/>
            <person name="Boehm T."/>
            <person name="Wilson R.K."/>
            <person name="Brenner S."/>
            <person name="Warren W.C."/>
        </authorList>
    </citation>
    <scope>NUCLEOTIDE SEQUENCE [LARGE SCALE GENOMIC DNA]</scope>
</reference>
<dbReference type="Pfam" id="PF00364">
    <property type="entry name" value="Biotin_lipoyl"/>
    <property type="match status" value="1"/>
</dbReference>
<reference evidence="7" key="4">
    <citation type="submission" date="2025-08" db="UniProtKB">
        <authorList>
            <consortium name="Ensembl"/>
        </authorList>
    </citation>
    <scope>IDENTIFICATION</scope>
</reference>
<dbReference type="InterPro" id="IPR004167">
    <property type="entry name" value="PSBD"/>
</dbReference>
<name>A0A4W3JK52_CALMI</name>
<dbReference type="FunFam" id="2.40.50.100:FF:000010">
    <property type="entry name" value="Acetyltransferase component of pyruvate dehydrogenase complex"/>
    <property type="match status" value="1"/>
</dbReference>
<dbReference type="PANTHER" id="PTHR23151:SF90">
    <property type="entry name" value="DIHYDROLIPOYLLYSINE-RESIDUE ACETYLTRANSFERASE COMPONENT OF PYRUVATE DEHYDROGENASE COMPLEX, MITOCHONDRIAL-RELATED"/>
    <property type="match status" value="1"/>
</dbReference>
<dbReference type="PROSITE" id="PS51826">
    <property type="entry name" value="PSBD"/>
    <property type="match status" value="1"/>
</dbReference>
<organism evidence="7 8">
    <name type="scientific">Callorhinchus milii</name>
    <name type="common">Ghost shark</name>
    <dbReference type="NCBI Taxonomy" id="7868"/>
    <lineage>
        <taxon>Eukaryota</taxon>
        <taxon>Metazoa</taxon>
        <taxon>Chordata</taxon>
        <taxon>Craniata</taxon>
        <taxon>Vertebrata</taxon>
        <taxon>Chondrichthyes</taxon>
        <taxon>Holocephali</taxon>
        <taxon>Chimaeriformes</taxon>
        <taxon>Callorhinchidae</taxon>
        <taxon>Callorhinchus</taxon>
    </lineage>
</organism>
<evidence type="ECO:0000256" key="4">
    <source>
        <dbReference type="RuleBase" id="RU003423"/>
    </source>
</evidence>
<reference evidence="8" key="2">
    <citation type="journal article" date="2007" name="PLoS Biol.">
        <title>Survey sequencing and comparative analysis of the elephant shark (Callorhinchus milii) genome.</title>
        <authorList>
            <person name="Venkatesh B."/>
            <person name="Kirkness E.F."/>
            <person name="Loh Y.H."/>
            <person name="Halpern A.L."/>
            <person name="Lee A.P."/>
            <person name="Johnson J."/>
            <person name="Dandona N."/>
            <person name="Viswanathan L.D."/>
            <person name="Tay A."/>
            <person name="Venter J.C."/>
            <person name="Strausberg R.L."/>
            <person name="Brenner S."/>
        </authorList>
    </citation>
    <scope>NUCLEOTIDE SEQUENCE [LARGE SCALE GENOMIC DNA]</scope>
</reference>
<dbReference type="SUPFAM" id="SSF47005">
    <property type="entry name" value="Peripheral subunit-binding domain of 2-oxo acid dehydrogenase complex"/>
    <property type="match status" value="1"/>
</dbReference>
<dbReference type="PROSITE" id="PS50968">
    <property type="entry name" value="BIOTINYL_LIPOYL"/>
    <property type="match status" value="1"/>
</dbReference>
<dbReference type="Ensembl" id="ENSCMIT00000040377.1">
    <property type="protein sequence ID" value="ENSCMIP00000039806.1"/>
    <property type="gene ID" value="ENSCMIG00000016654.1"/>
</dbReference>
<keyword evidence="3" id="KW-0809">Transit peptide</keyword>
<dbReference type="InterPro" id="IPR036625">
    <property type="entry name" value="E3-bd_dom_sf"/>
</dbReference>
<dbReference type="PANTHER" id="PTHR23151">
    <property type="entry name" value="DIHYDROLIPOAMIDE ACETYL/SUCCINYL-TRANSFERASE-RELATED"/>
    <property type="match status" value="1"/>
</dbReference>
<protein>
    <recommendedName>
        <fullName evidence="4">Dihydrolipoamide acetyltransferase component of pyruvate dehydrogenase complex</fullName>
        <ecNumber evidence="4">2.3.1.-</ecNumber>
    </recommendedName>
</protein>
<accession>A0A4W3JK52</accession>
<dbReference type="Gene3D" id="3.30.559.10">
    <property type="entry name" value="Chloramphenicol acetyltransferase-like domain"/>
    <property type="match status" value="1"/>
</dbReference>
<dbReference type="GeneTree" id="ENSGT00940000156046"/>
<keyword evidence="8" id="KW-1185">Reference proteome</keyword>
<dbReference type="SUPFAM" id="SSF51230">
    <property type="entry name" value="Single hybrid motif"/>
    <property type="match status" value="1"/>
</dbReference>
<dbReference type="SUPFAM" id="SSF52777">
    <property type="entry name" value="CoA-dependent acyltransferases"/>
    <property type="match status" value="1"/>
</dbReference>
<keyword evidence="2 4" id="KW-0450">Lipoyl</keyword>
<dbReference type="CDD" id="cd06849">
    <property type="entry name" value="lipoyl_domain"/>
    <property type="match status" value="1"/>
</dbReference>
<evidence type="ECO:0000256" key="3">
    <source>
        <dbReference type="ARBA" id="ARBA00022946"/>
    </source>
</evidence>
<dbReference type="FunFam" id="3.30.559.10:FF:000003">
    <property type="entry name" value="Acetyltransferase component of pyruvate dehydrogenase complex"/>
    <property type="match status" value="1"/>
</dbReference>
<dbReference type="InterPro" id="IPR023213">
    <property type="entry name" value="CAT-like_dom_sf"/>
</dbReference>
<dbReference type="GO" id="GO:0016746">
    <property type="term" value="F:acyltransferase activity"/>
    <property type="evidence" value="ECO:0007669"/>
    <property type="project" value="UniProtKB-KW"/>
</dbReference>
<dbReference type="PROSITE" id="PS00189">
    <property type="entry name" value="LIPOYL"/>
    <property type="match status" value="1"/>
</dbReference>